<evidence type="ECO:0000313" key="2">
    <source>
        <dbReference type="EMBL" id="ROQ00468.1"/>
    </source>
</evidence>
<dbReference type="AlphaFoldDB" id="A0A3N1MA05"/>
<proteinExistence type="predicted"/>
<keyword evidence="1" id="KW-0812">Transmembrane</keyword>
<evidence type="ECO:0000256" key="1">
    <source>
        <dbReference type="SAM" id="Phobius"/>
    </source>
</evidence>
<comment type="caution">
    <text evidence="2">The sequence shown here is derived from an EMBL/GenBank/DDBJ whole genome shotgun (WGS) entry which is preliminary data.</text>
</comment>
<sequence>MNCTDRYLADAARAAAARRRDRRFAAMERAGRRGAAWLAAVAVLLAGLRLLGLAR</sequence>
<dbReference type="Proteomes" id="UP000278222">
    <property type="component" value="Unassembled WGS sequence"/>
</dbReference>
<protein>
    <submittedName>
        <fullName evidence="2">Uncharacterized protein</fullName>
    </submittedName>
</protein>
<name>A0A3N1MA05_9PROT</name>
<dbReference type="RefSeq" id="WP_170216460.1">
    <property type="nucleotide sequence ID" value="NZ_AP019700.1"/>
</dbReference>
<keyword evidence="1" id="KW-1133">Transmembrane helix</keyword>
<gene>
    <name evidence="2" type="ORF">EDC65_2267</name>
</gene>
<dbReference type="EMBL" id="RJKX01000013">
    <property type="protein sequence ID" value="ROQ00468.1"/>
    <property type="molecule type" value="Genomic_DNA"/>
</dbReference>
<keyword evidence="3" id="KW-1185">Reference proteome</keyword>
<keyword evidence="1" id="KW-0472">Membrane</keyword>
<organism evidence="2 3">
    <name type="scientific">Stella humosa</name>
    <dbReference type="NCBI Taxonomy" id="94"/>
    <lineage>
        <taxon>Bacteria</taxon>
        <taxon>Pseudomonadati</taxon>
        <taxon>Pseudomonadota</taxon>
        <taxon>Alphaproteobacteria</taxon>
        <taxon>Rhodospirillales</taxon>
        <taxon>Stellaceae</taxon>
        <taxon>Stella</taxon>
    </lineage>
</organism>
<feature type="transmembrane region" description="Helical" evidence="1">
    <location>
        <begin position="34"/>
        <end position="54"/>
    </location>
</feature>
<accession>A0A3N1MA05</accession>
<evidence type="ECO:0000313" key="3">
    <source>
        <dbReference type="Proteomes" id="UP000278222"/>
    </source>
</evidence>
<reference evidence="2 3" key="1">
    <citation type="submission" date="2018-11" db="EMBL/GenBank/DDBJ databases">
        <title>Genomic Encyclopedia of Type Strains, Phase IV (KMG-IV): sequencing the most valuable type-strain genomes for metagenomic binning, comparative biology and taxonomic classification.</title>
        <authorList>
            <person name="Goeker M."/>
        </authorList>
    </citation>
    <scope>NUCLEOTIDE SEQUENCE [LARGE SCALE GENOMIC DNA]</scope>
    <source>
        <strain evidence="2 3">DSM 5900</strain>
    </source>
</reference>